<dbReference type="InterPro" id="IPR015590">
    <property type="entry name" value="Aldehyde_DH_dom"/>
</dbReference>
<dbReference type="Pfam" id="PF00171">
    <property type="entry name" value="Aldedh"/>
    <property type="match status" value="1"/>
</dbReference>
<evidence type="ECO:0000256" key="1">
    <source>
        <dbReference type="ARBA" id="ARBA00023002"/>
    </source>
</evidence>
<dbReference type="InterPro" id="IPR016163">
    <property type="entry name" value="Ald_DH_C"/>
</dbReference>
<evidence type="ECO:0000313" key="6">
    <source>
        <dbReference type="Proteomes" id="UP000466863"/>
    </source>
</evidence>
<feature type="domain" description="Aldehyde dehydrogenase" evidence="2">
    <location>
        <begin position="17"/>
        <end position="457"/>
    </location>
</feature>
<proteinExistence type="predicted"/>
<organism evidence="4 6">
    <name type="scientific">Pseudomonas helleri</name>
    <dbReference type="NCBI Taxonomy" id="1608996"/>
    <lineage>
        <taxon>Bacteria</taxon>
        <taxon>Pseudomonadati</taxon>
        <taxon>Pseudomonadota</taxon>
        <taxon>Gammaproteobacteria</taxon>
        <taxon>Pseudomonadales</taxon>
        <taxon>Pseudomonadaceae</taxon>
        <taxon>Pseudomonas</taxon>
    </lineage>
</organism>
<dbReference type="InterPro" id="IPR044151">
    <property type="entry name" value="ALDH_KGSADH"/>
</dbReference>
<name>A0A6I1WKW6_9PSED</name>
<evidence type="ECO:0000259" key="2">
    <source>
        <dbReference type="Pfam" id="PF00171"/>
    </source>
</evidence>
<dbReference type="GO" id="GO:0016620">
    <property type="term" value="F:oxidoreductase activity, acting on the aldehyde or oxo group of donors, NAD or NADP as acceptor"/>
    <property type="evidence" value="ECO:0007669"/>
    <property type="project" value="InterPro"/>
</dbReference>
<accession>A0A6I1WKW6</accession>
<dbReference type="SUPFAM" id="SSF53720">
    <property type="entry name" value="ALDH-like"/>
    <property type="match status" value="1"/>
</dbReference>
<dbReference type="PANTHER" id="PTHR43353">
    <property type="entry name" value="SUCCINATE-SEMIALDEHYDE DEHYDROGENASE, MITOCHONDRIAL"/>
    <property type="match status" value="1"/>
</dbReference>
<dbReference type="Proteomes" id="UP000447574">
    <property type="component" value="Unassembled WGS sequence"/>
</dbReference>
<evidence type="ECO:0000313" key="3">
    <source>
        <dbReference type="EMBL" id="MQT74210.1"/>
    </source>
</evidence>
<protein>
    <submittedName>
        <fullName evidence="4">Aldehyde dehydrogenase family protein</fullName>
    </submittedName>
</protein>
<dbReference type="Gene3D" id="3.40.309.10">
    <property type="entry name" value="Aldehyde Dehydrogenase, Chain A, domain 2"/>
    <property type="match status" value="1"/>
</dbReference>
<dbReference type="InterPro" id="IPR050740">
    <property type="entry name" value="Aldehyde_DH_Superfamily"/>
</dbReference>
<evidence type="ECO:0000313" key="4">
    <source>
        <dbReference type="EMBL" id="MQU42077.1"/>
    </source>
</evidence>
<dbReference type="CDD" id="cd07129">
    <property type="entry name" value="ALDH_KGSADH"/>
    <property type="match status" value="1"/>
</dbReference>
<dbReference type="Proteomes" id="UP000466863">
    <property type="component" value="Unassembled WGS sequence"/>
</dbReference>
<dbReference type="Gene3D" id="3.40.605.10">
    <property type="entry name" value="Aldehyde Dehydrogenase, Chain A, domain 1"/>
    <property type="match status" value="1"/>
</dbReference>
<sequence>MKLTGHLLIGAQEVSATAGTMKALNPATNTEIEPSFALGGPAEVDRAAQLADDAFDSFNNSSLADRAAFLVRIADGLEAITAELAQRISLESGLPVAQLEGETAKAATQFRQFAAVVRQGRFRQAAIDPAQPERQPRARMDHRVQKIALGPVAIFGASNFPISYSVAGGDTASALAAGCPVILKAHNAHPGGSELMGRVIQQAVKDAGLHEGVFSLVRGGGNEIGEALVEHPLIKGVTFTGSEVGGMALYRRAQLRPDPIPVFTEMTSVNPTFILPAALAARGAEIGDGFAERMLVTVGQACLKPAILLAVDGPGYLELKNAMIARVQAMQARTMLKPGINSAYRKNVERQINAGAQLIAAGGEAQLPWDGQSVLFEVDGAQMLADATLGQEIFGPAALLVRVSDTEQLITLAKQFQGQLSATMQIDQADHALAARLLPILERRTGRIVINAFAHPQEVSYASIHGGPFPATSDSRFTSVGMTAIERFLRPVCYQGFPDDLLPEALKHNNPAGIWRLTEGELAKA</sequence>
<comment type="caution">
    <text evidence="4">The sequence shown here is derived from an EMBL/GenBank/DDBJ whole genome shotgun (WGS) entry which is preliminary data.</text>
</comment>
<dbReference type="PANTHER" id="PTHR43353:SF3">
    <property type="entry name" value="ALDEHYDE DEHYDROGENASE-RELATED"/>
    <property type="match status" value="1"/>
</dbReference>
<dbReference type="InterPro" id="IPR016162">
    <property type="entry name" value="Ald_DH_N"/>
</dbReference>
<evidence type="ECO:0000313" key="5">
    <source>
        <dbReference type="Proteomes" id="UP000447574"/>
    </source>
</evidence>
<reference evidence="5 6" key="1">
    <citation type="submission" date="2019-10" db="EMBL/GenBank/DDBJ databases">
        <title>Evaluation of single-gene subtyping targets for Pseudomonas.</title>
        <authorList>
            <person name="Reichler S.J."/>
            <person name="Orsi R.H."/>
            <person name="Wiedmann M."/>
            <person name="Martin N.H."/>
            <person name="Murphy S.I."/>
        </authorList>
    </citation>
    <scope>NUCLEOTIDE SEQUENCE [LARGE SCALE GENOMIC DNA]</scope>
    <source>
        <strain evidence="4 6">FSL R10-1876</strain>
        <strain evidence="3 5">FSL R10-2932</strain>
    </source>
</reference>
<dbReference type="EMBL" id="WIVV01000017">
    <property type="protein sequence ID" value="MQU42077.1"/>
    <property type="molecule type" value="Genomic_DNA"/>
</dbReference>
<keyword evidence="1" id="KW-0560">Oxidoreductase</keyword>
<dbReference type="EMBL" id="WIWF01000021">
    <property type="protein sequence ID" value="MQT74210.1"/>
    <property type="molecule type" value="Genomic_DNA"/>
</dbReference>
<gene>
    <name evidence="4" type="ORF">GHO28_06065</name>
    <name evidence="3" type="ORF">GHO37_07820</name>
</gene>
<dbReference type="AlphaFoldDB" id="A0A6I1WKW6"/>
<dbReference type="InterPro" id="IPR016161">
    <property type="entry name" value="Ald_DH/histidinol_DH"/>
</dbReference>
<dbReference type="RefSeq" id="WP_153355665.1">
    <property type="nucleotide sequence ID" value="NZ_WIVV01000017.1"/>
</dbReference>